<keyword evidence="2" id="KW-0812">Transmembrane</keyword>
<evidence type="ECO:0000313" key="4">
    <source>
        <dbReference type="EMBL" id="KAJ1959775.1"/>
    </source>
</evidence>
<comment type="caution">
    <text evidence="4">The sequence shown here is derived from an EMBL/GenBank/DDBJ whole genome shotgun (WGS) entry which is preliminary data.</text>
</comment>
<keyword evidence="2" id="KW-0472">Membrane</keyword>
<evidence type="ECO:0000256" key="2">
    <source>
        <dbReference type="SAM" id="Phobius"/>
    </source>
</evidence>
<sequence>MRSAAFAFVALLAVTLLAAPCDAKGGSSSSDSSSSSSSATGAAMNLVPSVGIAAASAVMAAAIVNRL</sequence>
<name>A0A9W8AS89_9FUNG</name>
<accession>A0A9W8AS89</accession>
<evidence type="ECO:0000313" key="5">
    <source>
        <dbReference type="Proteomes" id="UP001150925"/>
    </source>
</evidence>
<keyword evidence="5" id="KW-1185">Reference proteome</keyword>
<feature type="region of interest" description="Disordered" evidence="1">
    <location>
        <begin position="22"/>
        <end position="41"/>
    </location>
</feature>
<protein>
    <submittedName>
        <fullName evidence="4">Uncharacterized protein</fullName>
    </submittedName>
</protein>
<feature type="chain" id="PRO_5040874179" evidence="3">
    <location>
        <begin position="24"/>
        <end position="67"/>
    </location>
</feature>
<proteinExistence type="predicted"/>
<evidence type="ECO:0000256" key="1">
    <source>
        <dbReference type="SAM" id="MobiDB-lite"/>
    </source>
</evidence>
<keyword evidence="2" id="KW-1133">Transmembrane helix</keyword>
<dbReference type="AlphaFoldDB" id="A0A9W8AS89"/>
<feature type="compositionally biased region" description="Low complexity" evidence="1">
    <location>
        <begin position="27"/>
        <end position="38"/>
    </location>
</feature>
<evidence type="ECO:0000256" key="3">
    <source>
        <dbReference type="SAM" id="SignalP"/>
    </source>
</evidence>
<dbReference type="Proteomes" id="UP001150925">
    <property type="component" value="Unassembled WGS sequence"/>
</dbReference>
<gene>
    <name evidence="4" type="ORF">IWQ62_004484</name>
</gene>
<feature type="transmembrane region" description="Helical" evidence="2">
    <location>
        <begin position="42"/>
        <end position="64"/>
    </location>
</feature>
<organism evidence="4 5">
    <name type="scientific">Dispira parvispora</name>
    <dbReference type="NCBI Taxonomy" id="1520584"/>
    <lineage>
        <taxon>Eukaryota</taxon>
        <taxon>Fungi</taxon>
        <taxon>Fungi incertae sedis</taxon>
        <taxon>Zoopagomycota</taxon>
        <taxon>Kickxellomycotina</taxon>
        <taxon>Dimargaritomycetes</taxon>
        <taxon>Dimargaritales</taxon>
        <taxon>Dimargaritaceae</taxon>
        <taxon>Dispira</taxon>
    </lineage>
</organism>
<dbReference type="EMBL" id="JANBPY010001501">
    <property type="protein sequence ID" value="KAJ1959775.1"/>
    <property type="molecule type" value="Genomic_DNA"/>
</dbReference>
<reference evidence="4" key="1">
    <citation type="submission" date="2022-07" db="EMBL/GenBank/DDBJ databases">
        <title>Phylogenomic reconstructions and comparative analyses of Kickxellomycotina fungi.</title>
        <authorList>
            <person name="Reynolds N.K."/>
            <person name="Stajich J.E."/>
            <person name="Barry K."/>
            <person name="Grigoriev I.V."/>
            <person name="Crous P."/>
            <person name="Smith M.E."/>
        </authorList>
    </citation>
    <scope>NUCLEOTIDE SEQUENCE</scope>
    <source>
        <strain evidence="4">RSA 1196</strain>
    </source>
</reference>
<feature type="signal peptide" evidence="3">
    <location>
        <begin position="1"/>
        <end position="23"/>
    </location>
</feature>
<keyword evidence="3" id="KW-0732">Signal</keyword>